<feature type="non-terminal residue" evidence="1">
    <location>
        <position position="1"/>
    </location>
</feature>
<name>A0ABS8V9R8_DATST</name>
<organism evidence="1 2">
    <name type="scientific">Datura stramonium</name>
    <name type="common">Jimsonweed</name>
    <name type="synonym">Common thornapple</name>
    <dbReference type="NCBI Taxonomy" id="4076"/>
    <lineage>
        <taxon>Eukaryota</taxon>
        <taxon>Viridiplantae</taxon>
        <taxon>Streptophyta</taxon>
        <taxon>Embryophyta</taxon>
        <taxon>Tracheophyta</taxon>
        <taxon>Spermatophyta</taxon>
        <taxon>Magnoliopsida</taxon>
        <taxon>eudicotyledons</taxon>
        <taxon>Gunneridae</taxon>
        <taxon>Pentapetalae</taxon>
        <taxon>asterids</taxon>
        <taxon>lamiids</taxon>
        <taxon>Solanales</taxon>
        <taxon>Solanaceae</taxon>
        <taxon>Solanoideae</taxon>
        <taxon>Datureae</taxon>
        <taxon>Datura</taxon>
    </lineage>
</organism>
<evidence type="ECO:0000313" key="1">
    <source>
        <dbReference type="EMBL" id="MCD9642938.1"/>
    </source>
</evidence>
<reference evidence="1 2" key="1">
    <citation type="journal article" date="2021" name="BMC Genomics">
        <title>Datura genome reveals duplications of psychoactive alkaloid biosynthetic genes and high mutation rate following tissue culture.</title>
        <authorList>
            <person name="Rajewski A."/>
            <person name="Carter-House D."/>
            <person name="Stajich J."/>
            <person name="Litt A."/>
        </authorList>
    </citation>
    <scope>NUCLEOTIDE SEQUENCE [LARGE SCALE GENOMIC DNA]</scope>
    <source>
        <strain evidence="1">AR-01</strain>
    </source>
</reference>
<protein>
    <submittedName>
        <fullName evidence="1">Uncharacterized protein</fullName>
    </submittedName>
</protein>
<keyword evidence="2" id="KW-1185">Reference proteome</keyword>
<proteinExistence type="predicted"/>
<evidence type="ECO:0000313" key="2">
    <source>
        <dbReference type="Proteomes" id="UP000823775"/>
    </source>
</evidence>
<comment type="caution">
    <text evidence="1">The sequence shown here is derived from an EMBL/GenBank/DDBJ whole genome shotgun (WGS) entry which is preliminary data.</text>
</comment>
<sequence length="67" mass="7364">QTRYGDPEAATADSMITSPIHYSEAPTVTTVSLRWKFYRCNGPLKLVAPQNQPLSLSHSTTLLLSTT</sequence>
<dbReference type="Proteomes" id="UP000823775">
    <property type="component" value="Unassembled WGS sequence"/>
</dbReference>
<dbReference type="EMBL" id="JACEIK010003746">
    <property type="protein sequence ID" value="MCD9642938.1"/>
    <property type="molecule type" value="Genomic_DNA"/>
</dbReference>
<gene>
    <name evidence="1" type="ORF">HAX54_030006</name>
</gene>
<accession>A0ABS8V9R8</accession>